<dbReference type="EMBL" id="QQAX01000022">
    <property type="protein sequence ID" value="RDI40977.1"/>
    <property type="molecule type" value="Genomic_DNA"/>
</dbReference>
<evidence type="ECO:0000313" key="3">
    <source>
        <dbReference type="Proteomes" id="UP000254720"/>
    </source>
</evidence>
<feature type="transmembrane region" description="Helical" evidence="1">
    <location>
        <begin position="79"/>
        <end position="101"/>
    </location>
</feature>
<protein>
    <recommendedName>
        <fullName evidence="4">Ion channel</fullName>
    </recommendedName>
</protein>
<evidence type="ECO:0000256" key="1">
    <source>
        <dbReference type="SAM" id="Phobius"/>
    </source>
</evidence>
<keyword evidence="1" id="KW-0472">Membrane</keyword>
<keyword evidence="1" id="KW-0812">Transmembrane</keyword>
<organism evidence="2 3">
    <name type="scientific">Aquicella lusitana</name>
    <dbReference type="NCBI Taxonomy" id="254246"/>
    <lineage>
        <taxon>Bacteria</taxon>
        <taxon>Pseudomonadati</taxon>
        <taxon>Pseudomonadota</taxon>
        <taxon>Gammaproteobacteria</taxon>
        <taxon>Legionellales</taxon>
        <taxon>Coxiellaceae</taxon>
        <taxon>Aquicella</taxon>
    </lineage>
</organism>
<reference evidence="2 3" key="1">
    <citation type="submission" date="2018-07" db="EMBL/GenBank/DDBJ databases">
        <title>Genomic Encyclopedia of Type Strains, Phase IV (KMG-IV): sequencing the most valuable type-strain genomes for metagenomic binning, comparative biology and taxonomic classification.</title>
        <authorList>
            <person name="Goeker M."/>
        </authorList>
    </citation>
    <scope>NUCLEOTIDE SEQUENCE [LARGE SCALE GENOMIC DNA]</scope>
    <source>
        <strain evidence="2 3">DSM 16500</strain>
    </source>
</reference>
<dbReference type="RefSeq" id="WP_114835049.1">
    <property type="nucleotide sequence ID" value="NZ_LR699114.1"/>
</dbReference>
<gene>
    <name evidence="2" type="ORF">C8D86_12221</name>
</gene>
<keyword evidence="1" id="KW-1133">Transmembrane helix</keyword>
<evidence type="ECO:0008006" key="4">
    <source>
        <dbReference type="Google" id="ProtNLM"/>
    </source>
</evidence>
<evidence type="ECO:0000313" key="2">
    <source>
        <dbReference type="EMBL" id="RDI40977.1"/>
    </source>
</evidence>
<proteinExistence type="predicted"/>
<accession>A0A370GB96</accession>
<name>A0A370GB96_9COXI</name>
<dbReference type="OrthoDB" id="465094at2"/>
<feature type="transmembrane region" description="Helical" evidence="1">
    <location>
        <begin position="20"/>
        <end position="44"/>
    </location>
</feature>
<dbReference type="Proteomes" id="UP000254720">
    <property type="component" value="Unassembled WGS sequence"/>
</dbReference>
<keyword evidence="3" id="KW-1185">Reference proteome</keyword>
<sequence length="113" mass="12860">MFEKHDEPLASTSRFVMRLVYSFFFGLFVIIIVLCIGVWGYHIYGEMSWVEAFLNASMVFSDMGQATPLRTQAGMLFGAFYALFCGIAYVSVVGVIFAPIIHRFLHRFHSNSD</sequence>
<comment type="caution">
    <text evidence="2">The sequence shown here is derived from an EMBL/GenBank/DDBJ whole genome shotgun (WGS) entry which is preliminary data.</text>
</comment>
<dbReference type="AlphaFoldDB" id="A0A370GB96"/>